<sequence length="42" mass="5074">ARRADGDEIPRRAVRCRRGECWKWLPKRDGRRFGRGQHGRRV</sequence>
<feature type="non-terminal residue" evidence="1">
    <location>
        <position position="1"/>
    </location>
</feature>
<feature type="non-terminal residue" evidence="1">
    <location>
        <position position="42"/>
    </location>
</feature>
<evidence type="ECO:0000313" key="1">
    <source>
        <dbReference type="EMBL" id="CAA9272268.1"/>
    </source>
</evidence>
<protein>
    <submittedName>
        <fullName evidence="1">Uncharacterized protein</fullName>
    </submittedName>
</protein>
<gene>
    <name evidence="1" type="ORF">AVDCRST_MAG04-3156</name>
</gene>
<accession>A0A6J4JAI8</accession>
<proteinExistence type="predicted"/>
<dbReference type="EMBL" id="CADCTL010000227">
    <property type="protein sequence ID" value="CAA9272268.1"/>
    <property type="molecule type" value="Genomic_DNA"/>
</dbReference>
<organism evidence="1">
    <name type="scientific">uncultured Acetobacteraceae bacterium</name>
    <dbReference type="NCBI Taxonomy" id="169975"/>
    <lineage>
        <taxon>Bacteria</taxon>
        <taxon>Pseudomonadati</taxon>
        <taxon>Pseudomonadota</taxon>
        <taxon>Alphaproteobacteria</taxon>
        <taxon>Acetobacterales</taxon>
        <taxon>Acetobacteraceae</taxon>
        <taxon>environmental samples</taxon>
    </lineage>
</organism>
<name>A0A6J4JAI8_9PROT</name>
<dbReference type="AlphaFoldDB" id="A0A6J4JAI8"/>
<reference evidence="1" key="1">
    <citation type="submission" date="2020-02" db="EMBL/GenBank/DDBJ databases">
        <authorList>
            <person name="Meier V. D."/>
        </authorList>
    </citation>
    <scope>NUCLEOTIDE SEQUENCE</scope>
    <source>
        <strain evidence="1">AVDCRST_MAG04</strain>
    </source>
</reference>